<dbReference type="Gene3D" id="3.40.605.10">
    <property type="entry name" value="Aldehyde Dehydrogenase, Chain A, domain 1"/>
    <property type="match status" value="1"/>
</dbReference>
<evidence type="ECO:0000256" key="1">
    <source>
        <dbReference type="ARBA" id="ARBA00023002"/>
    </source>
</evidence>
<name>A0A2X1QH87_KLEPN</name>
<proteinExistence type="predicted"/>
<dbReference type="InterPro" id="IPR016162">
    <property type="entry name" value="Ald_DH_N"/>
</dbReference>
<evidence type="ECO:0000313" key="2">
    <source>
        <dbReference type="EMBL" id="SPX54188.1"/>
    </source>
</evidence>
<keyword evidence="1" id="KW-0560">Oxidoreductase</keyword>
<dbReference type="GO" id="GO:0016491">
    <property type="term" value="F:oxidoreductase activity"/>
    <property type="evidence" value="ECO:0007669"/>
    <property type="project" value="UniProtKB-KW"/>
</dbReference>
<reference evidence="2 3" key="1">
    <citation type="submission" date="2018-06" db="EMBL/GenBank/DDBJ databases">
        <authorList>
            <consortium name="Pathogen Informatics"/>
            <person name="Doyle S."/>
        </authorList>
    </citation>
    <scope>NUCLEOTIDE SEQUENCE [LARGE SCALE GENOMIC DNA]</scope>
    <source>
        <strain evidence="2 3">NCTC9601</strain>
    </source>
</reference>
<dbReference type="SUPFAM" id="SSF53720">
    <property type="entry name" value="ALDH-like"/>
    <property type="match status" value="1"/>
</dbReference>
<dbReference type="AlphaFoldDB" id="A0A2X1QH87"/>
<dbReference type="InterPro" id="IPR016161">
    <property type="entry name" value="Ald_DH/histidinol_DH"/>
</dbReference>
<sequence>MFTGSTEVATLLQRNIASRLDPQGRPTPLIAETGG</sequence>
<organism evidence="2 3">
    <name type="scientific">Klebsiella pneumoniae</name>
    <dbReference type="NCBI Taxonomy" id="573"/>
    <lineage>
        <taxon>Bacteria</taxon>
        <taxon>Pseudomonadati</taxon>
        <taxon>Pseudomonadota</taxon>
        <taxon>Gammaproteobacteria</taxon>
        <taxon>Enterobacterales</taxon>
        <taxon>Enterobacteriaceae</taxon>
        <taxon>Klebsiella/Raoultella group</taxon>
        <taxon>Klebsiella</taxon>
        <taxon>Klebsiella pneumoniae complex</taxon>
    </lineage>
</organism>
<evidence type="ECO:0000313" key="3">
    <source>
        <dbReference type="Proteomes" id="UP000251123"/>
    </source>
</evidence>
<protein>
    <submittedName>
        <fullName evidence="2">Proline dehydrogenase/delta-1-pyrroline-5-carboxylate dehydrogenase</fullName>
    </submittedName>
</protein>
<dbReference type="Proteomes" id="UP000251123">
    <property type="component" value="Unassembled WGS sequence"/>
</dbReference>
<accession>A0A2X1QH87</accession>
<gene>
    <name evidence="2" type="primary">putA_4</name>
    <name evidence="2" type="ORF">NCTC9601_01325</name>
</gene>
<dbReference type="EMBL" id="UASN01000015">
    <property type="protein sequence ID" value="SPX54188.1"/>
    <property type="molecule type" value="Genomic_DNA"/>
</dbReference>